<evidence type="ECO:0000313" key="1">
    <source>
        <dbReference type="EMBL" id="EQK95559.1"/>
    </source>
</evidence>
<protein>
    <submittedName>
        <fullName evidence="1">NAD(P)H-flavin oxidoreductase</fullName>
    </submittedName>
</protein>
<dbReference type="AlphaFoldDB" id="A0AB33ZAP1"/>
<accession>A0AB33ZAP1</accession>
<reference evidence="1 2" key="1">
    <citation type="journal article" date="2013" name="Genome Announc.">
        <title>Multiple genome sequences of Helicobacter pylori strains of diverse disease and antibiotic resistance backgrounds from Malaysia.</title>
        <authorList>
            <person name="Rehvathy V."/>
            <person name="Tan M.H."/>
            <person name="Gunaletchumy S.P."/>
            <person name="Teh X."/>
            <person name="Wang S."/>
            <person name="Baybayan P."/>
            <person name="Singh S."/>
            <person name="Ashby M."/>
            <person name="Kaakoush N.O."/>
            <person name="Mitchell H.M."/>
            <person name="Croft L.J."/>
            <person name="Goh K.L."/>
            <person name="Loke M.F."/>
            <person name="Vadivelu J."/>
        </authorList>
    </citation>
    <scope>NUCLEOTIDE SEQUENCE [LARGE SCALE GENOMIC DNA]</scope>
    <source>
        <strain evidence="1 2">UM037</strain>
    </source>
</reference>
<comment type="caution">
    <text evidence="1">The sequence shown here is derived from an EMBL/GenBank/DDBJ whole genome shotgun (WGS) entry which is preliminary data.</text>
</comment>
<name>A0AB33ZAP1_HELPX</name>
<proteinExistence type="predicted"/>
<gene>
    <name evidence="1" type="ORF">N198_02895</name>
</gene>
<dbReference type="EMBL" id="AUSI01000002">
    <property type="protein sequence ID" value="EQK95559.1"/>
    <property type="molecule type" value="Genomic_DNA"/>
</dbReference>
<evidence type="ECO:0000313" key="2">
    <source>
        <dbReference type="Proteomes" id="UP000015893"/>
    </source>
</evidence>
<sequence>MDREQVVALQHQRFAAKNTIPIVVFPKRIGKLWLKWGD</sequence>
<dbReference type="Proteomes" id="UP000015893">
    <property type="component" value="Unassembled WGS sequence"/>
</dbReference>
<organism evidence="1 2">
    <name type="scientific">Helicobacter pylori UM037</name>
    <dbReference type="NCBI Taxonomy" id="1321939"/>
    <lineage>
        <taxon>Bacteria</taxon>
        <taxon>Pseudomonadati</taxon>
        <taxon>Campylobacterota</taxon>
        <taxon>Epsilonproteobacteria</taxon>
        <taxon>Campylobacterales</taxon>
        <taxon>Helicobacteraceae</taxon>
        <taxon>Helicobacter</taxon>
    </lineage>
</organism>